<keyword evidence="3 6" id="KW-0812">Transmembrane</keyword>
<evidence type="ECO:0000256" key="1">
    <source>
        <dbReference type="ARBA" id="ARBA00004141"/>
    </source>
</evidence>
<gene>
    <name evidence="7" type="ORF">C1880_08555</name>
</gene>
<dbReference type="GO" id="GO:0005886">
    <property type="term" value="C:plasma membrane"/>
    <property type="evidence" value="ECO:0007669"/>
    <property type="project" value="UniProtKB-ARBA"/>
</dbReference>
<comment type="subcellular location">
    <subcellularLocation>
        <location evidence="1">Membrane</location>
        <topology evidence="1">Multi-pass membrane protein</topology>
    </subcellularLocation>
</comment>
<protein>
    <submittedName>
        <fullName evidence="7">Energy-coupling factor transporter transmembrane protein EcfT</fullName>
    </submittedName>
</protein>
<feature type="transmembrane region" description="Helical" evidence="6">
    <location>
        <begin position="20"/>
        <end position="52"/>
    </location>
</feature>
<reference evidence="7 8" key="1">
    <citation type="journal article" date="2018" name="Elife">
        <title>Discovery and characterization of a prevalent human gut bacterial enzyme sufficient for the inactivation of a family of plant toxins.</title>
        <authorList>
            <person name="Koppel N."/>
            <person name="Bisanz J.E."/>
            <person name="Pandelia M.E."/>
            <person name="Turnbaugh P.J."/>
            <person name="Balskus E.P."/>
        </authorList>
    </citation>
    <scope>NUCLEOTIDE SEQUENCE [LARGE SCALE GENOMIC DNA]</scope>
    <source>
        <strain evidence="8">anaerobia AP69FAA</strain>
    </source>
</reference>
<accession>A0A369L745</accession>
<evidence type="ECO:0000256" key="3">
    <source>
        <dbReference type="ARBA" id="ARBA00022692"/>
    </source>
</evidence>
<evidence type="ECO:0000256" key="4">
    <source>
        <dbReference type="ARBA" id="ARBA00022989"/>
    </source>
</evidence>
<evidence type="ECO:0000256" key="5">
    <source>
        <dbReference type="ARBA" id="ARBA00023136"/>
    </source>
</evidence>
<dbReference type="Proteomes" id="UP000253792">
    <property type="component" value="Unassembled WGS sequence"/>
</dbReference>
<dbReference type="AlphaFoldDB" id="A0A369L745"/>
<dbReference type="InterPro" id="IPR051611">
    <property type="entry name" value="ECF_transporter_component"/>
</dbReference>
<feature type="transmembrane region" description="Helical" evidence="6">
    <location>
        <begin position="103"/>
        <end position="126"/>
    </location>
</feature>
<organism evidence="7 8">
    <name type="scientific">Senegalimassilia anaerobia</name>
    <dbReference type="NCBI Taxonomy" id="1473216"/>
    <lineage>
        <taxon>Bacteria</taxon>
        <taxon>Bacillati</taxon>
        <taxon>Actinomycetota</taxon>
        <taxon>Coriobacteriia</taxon>
        <taxon>Coriobacteriales</taxon>
        <taxon>Coriobacteriaceae</taxon>
        <taxon>Senegalimassilia</taxon>
    </lineage>
</organism>
<dbReference type="InterPro" id="IPR003339">
    <property type="entry name" value="ABC/ECF_trnsptr_transmembrane"/>
</dbReference>
<dbReference type="CDD" id="cd16914">
    <property type="entry name" value="EcfT"/>
    <property type="match status" value="1"/>
</dbReference>
<comment type="caution">
    <text evidence="7">The sequence shown here is derived from an EMBL/GenBank/DDBJ whole genome shotgun (WGS) entry which is preliminary data.</text>
</comment>
<keyword evidence="5 6" id="KW-0472">Membrane</keyword>
<dbReference type="OrthoDB" id="6400at2"/>
<evidence type="ECO:0000313" key="8">
    <source>
        <dbReference type="Proteomes" id="UP000253792"/>
    </source>
</evidence>
<evidence type="ECO:0000313" key="7">
    <source>
        <dbReference type="EMBL" id="RDB54599.1"/>
    </source>
</evidence>
<keyword evidence="8" id="KW-1185">Reference proteome</keyword>
<dbReference type="PANTHER" id="PTHR34857:SF2">
    <property type="entry name" value="SLL0384 PROTEIN"/>
    <property type="match status" value="1"/>
</dbReference>
<dbReference type="PANTHER" id="PTHR34857">
    <property type="entry name" value="SLL0384 PROTEIN"/>
    <property type="match status" value="1"/>
</dbReference>
<proteinExistence type="predicted"/>
<keyword evidence="4 6" id="KW-1133">Transmembrane helix</keyword>
<feature type="transmembrane region" description="Helical" evidence="6">
    <location>
        <begin position="228"/>
        <end position="254"/>
    </location>
</feature>
<feature type="transmembrane region" description="Helical" evidence="6">
    <location>
        <begin position="64"/>
        <end position="83"/>
    </location>
</feature>
<dbReference type="EMBL" id="PPTP01000008">
    <property type="protein sequence ID" value="RDB54599.1"/>
    <property type="molecule type" value="Genomic_DNA"/>
</dbReference>
<dbReference type="Pfam" id="PF02361">
    <property type="entry name" value="CbiQ"/>
    <property type="match status" value="1"/>
</dbReference>
<evidence type="ECO:0000256" key="2">
    <source>
        <dbReference type="ARBA" id="ARBA00022475"/>
    </source>
</evidence>
<name>A0A369L745_9ACTN</name>
<keyword evidence="2" id="KW-1003">Cell membrane</keyword>
<dbReference type="STRING" id="1034345.GCA_000236865_01898"/>
<evidence type="ECO:0000256" key="6">
    <source>
        <dbReference type="SAM" id="Phobius"/>
    </source>
</evidence>
<dbReference type="PROSITE" id="PS51257">
    <property type="entry name" value="PROKAR_LIPOPROTEIN"/>
    <property type="match status" value="1"/>
</dbReference>
<dbReference type="RefSeq" id="WP_114621123.1">
    <property type="nucleotide sequence ID" value="NZ_PPTP01000008.1"/>
</dbReference>
<sequence length="255" mass="27259">MRGFLEYVPGDSLLHRMNPVAKLAAAFLLVIACFATSNLALLALVIVLDAVLAVQCKMVPQTLGLAKAVALFSLVLALIALLFTPQGDVLAQLPWGYIGTESVAAAVLIVVRLVACAVPLFLVFYVTKLTDMANALVKVLHVPYKYAFTFMSTVHFIPVFINDMAGIMEAQTARGVEFDGGVLKKVRLMMPLCVPLLVSSVRKTNSAAIAAEVRGFDLRTRESGFKEYPFAGIDFAALVMAVAIAAAAVALNVLL</sequence>